<dbReference type="PANTHER" id="PTHR45947:SF3">
    <property type="entry name" value="SULFOQUINOVOSYL TRANSFERASE SQD2"/>
    <property type="match status" value="1"/>
</dbReference>
<dbReference type="PANTHER" id="PTHR45947">
    <property type="entry name" value="SULFOQUINOVOSYL TRANSFERASE SQD2"/>
    <property type="match status" value="1"/>
</dbReference>
<dbReference type="GO" id="GO:0016757">
    <property type="term" value="F:glycosyltransferase activity"/>
    <property type="evidence" value="ECO:0007669"/>
    <property type="project" value="InterPro"/>
</dbReference>
<dbReference type="SUPFAM" id="SSF53756">
    <property type="entry name" value="UDP-Glycosyltransferase/glycogen phosphorylase"/>
    <property type="match status" value="1"/>
</dbReference>
<feature type="domain" description="Glycosyl transferase family 1" evidence="1">
    <location>
        <begin position="310"/>
        <end position="371"/>
    </location>
</feature>
<gene>
    <name evidence="2" type="ORF">A3A60_04365</name>
</gene>
<comment type="caution">
    <text evidence="2">The sequence shown here is derived from an EMBL/GenBank/DDBJ whole genome shotgun (WGS) entry which is preliminary data.</text>
</comment>
<dbReference type="STRING" id="1797729.A3A60_04365"/>
<dbReference type="EMBL" id="MFBS01000042">
    <property type="protein sequence ID" value="OGE08122.1"/>
    <property type="molecule type" value="Genomic_DNA"/>
</dbReference>
<evidence type="ECO:0000259" key="1">
    <source>
        <dbReference type="Pfam" id="PF00534"/>
    </source>
</evidence>
<evidence type="ECO:0000313" key="3">
    <source>
        <dbReference type="Proteomes" id="UP000179227"/>
    </source>
</evidence>
<name>A0A1F5HVC3_9BACT</name>
<sequence>MKVALVHDYLNEYGGAERVLEALSEIFPKAPIYTAFVRKDSSAYKRFKSKKIITSWAQNVPFFASRLHSPLRFLAPLIWNSLDFSEYDVVITSASWYVTKGVGKRSGLSSDETGAKGQTLDKLSFTEVSDGKPIEICYCHTPPRYLYGYTTATNINRNFLIKVYALIVNHFMRVYDFEAAQRVDYFIANSREVAARIKKFYRRESTVIYPPVDTSAYSKNKRIASSKGKSLNANSYFLVVSRLVASKNVDVVVEVCTKLGLPLKVVGAGREMANFKKLVGKFIPKKNVILSDSEGSRDSSASPQNDSHSTVEFLGDVNDEELISLYQNCRAVIFAASQEDFGLVPVEAMAAGKPVIVNAEGGVLESVVDAIPAGKGKGTGVYFELARNKPSYFDPPTAGSLTLAINNFVDLEKKGYFNANFIRFHAQKFSKERFKKEILKFMGSKVR</sequence>
<dbReference type="InterPro" id="IPR001296">
    <property type="entry name" value="Glyco_trans_1"/>
</dbReference>
<dbReference type="Pfam" id="PF00534">
    <property type="entry name" value="Glycos_transf_1"/>
    <property type="match status" value="1"/>
</dbReference>
<protein>
    <recommendedName>
        <fullName evidence="1">Glycosyl transferase family 1 domain-containing protein</fullName>
    </recommendedName>
</protein>
<dbReference type="AlphaFoldDB" id="A0A1F5HVC3"/>
<reference evidence="2 3" key="1">
    <citation type="journal article" date="2016" name="Nat. Commun.">
        <title>Thousands of microbial genomes shed light on interconnected biogeochemical processes in an aquifer system.</title>
        <authorList>
            <person name="Anantharaman K."/>
            <person name="Brown C.T."/>
            <person name="Hug L.A."/>
            <person name="Sharon I."/>
            <person name="Castelle C.J."/>
            <person name="Probst A.J."/>
            <person name="Thomas B.C."/>
            <person name="Singh A."/>
            <person name="Wilkins M.J."/>
            <person name="Karaoz U."/>
            <person name="Brodie E.L."/>
            <person name="Williams K.H."/>
            <person name="Hubbard S.S."/>
            <person name="Banfield J.F."/>
        </authorList>
    </citation>
    <scope>NUCLEOTIDE SEQUENCE [LARGE SCALE GENOMIC DNA]</scope>
</reference>
<dbReference type="Proteomes" id="UP000179227">
    <property type="component" value="Unassembled WGS sequence"/>
</dbReference>
<dbReference type="Gene3D" id="3.40.50.2000">
    <property type="entry name" value="Glycogen Phosphorylase B"/>
    <property type="match status" value="2"/>
</dbReference>
<organism evidence="2 3">
    <name type="scientific">Candidatus Curtissbacteria bacterium RIFCSPLOWO2_01_FULL_42_26</name>
    <dbReference type="NCBI Taxonomy" id="1797729"/>
    <lineage>
        <taxon>Bacteria</taxon>
        <taxon>Candidatus Curtissiibacteriota</taxon>
    </lineage>
</organism>
<proteinExistence type="predicted"/>
<evidence type="ECO:0000313" key="2">
    <source>
        <dbReference type="EMBL" id="OGE08122.1"/>
    </source>
</evidence>
<accession>A0A1F5HVC3</accession>
<dbReference type="InterPro" id="IPR050194">
    <property type="entry name" value="Glycosyltransferase_grp1"/>
</dbReference>